<reference evidence="3" key="1">
    <citation type="journal article" date="2021" name="PeerJ">
        <title>Extensive microbial diversity within the chicken gut microbiome revealed by metagenomics and culture.</title>
        <authorList>
            <person name="Gilroy R."/>
            <person name="Ravi A."/>
            <person name="Getino M."/>
            <person name="Pursley I."/>
            <person name="Horton D.L."/>
            <person name="Alikhan N.F."/>
            <person name="Baker D."/>
            <person name="Gharbi K."/>
            <person name="Hall N."/>
            <person name="Watson M."/>
            <person name="Adriaenssens E.M."/>
            <person name="Foster-Nyarko E."/>
            <person name="Jarju S."/>
            <person name="Secka A."/>
            <person name="Antonio M."/>
            <person name="Oren A."/>
            <person name="Chaudhuri R.R."/>
            <person name="La Ragione R."/>
            <person name="Hildebrand F."/>
            <person name="Pallen M.J."/>
        </authorList>
    </citation>
    <scope>NUCLEOTIDE SEQUENCE</scope>
    <source>
        <strain evidence="3">6627</strain>
    </source>
</reference>
<evidence type="ECO:0000259" key="2">
    <source>
        <dbReference type="Pfam" id="PF13439"/>
    </source>
</evidence>
<dbReference type="InterPro" id="IPR001296">
    <property type="entry name" value="Glyco_trans_1"/>
</dbReference>
<reference evidence="3" key="2">
    <citation type="submission" date="2021-04" db="EMBL/GenBank/DDBJ databases">
        <authorList>
            <person name="Gilroy R."/>
        </authorList>
    </citation>
    <scope>NUCLEOTIDE SEQUENCE</scope>
    <source>
        <strain evidence="3">6627</strain>
    </source>
</reference>
<protein>
    <submittedName>
        <fullName evidence="3">Glycosyltransferase family 4 protein</fullName>
    </submittedName>
</protein>
<dbReference type="Pfam" id="PF13439">
    <property type="entry name" value="Glyco_transf_4"/>
    <property type="match status" value="1"/>
</dbReference>
<dbReference type="AlphaFoldDB" id="A0A9D1UWA2"/>
<dbReference type="EMBL" id="DXFP01000017">
    <property type="protein sequence ID" value="HIX01590.1"/>
    <property type="molecule type" value="Genomic_DNA"/>
</dbReference>
<dbReference type="FunFam" id="3.40.50.2000:FF:000136">
    <property type="entry name" value="Glycosyl transferase, group 1"/>
    <property type="match status" value="1"/>
</dbReference>
<evidence type="ECO:0000313" key="3">
    <source>
        <dbReference type="EMBL" id="HIX01590.1"/>
    </source>
</evidence>
<dbReference type="Pfam" id="PF00534">
    <property type="entry name" value="Glycos_transf_1"/>
    <property type="match status" value="1"/>
</dbReference>
<dbReference type="InterPro" id="IPR028098">
    <property type="entry name" value="Glyco_trans_4-like_N"/>
</dbReference>
<organism evidence="3 4">
    <name type="scientific">Candidatus Ligilactobacillus excrementigallinarum</name>
    <dbReference type="NCBI Taxonomy" id="2838641"/>
    <lineage>
        <taxon>Bacteria</taxon>
        <taxon>Bacillati</taxon>
        <taxon>Bacillota</taxon>
        <taxon>Bacilli</taxon>
        <taxon>Lactobacillales</taxon>
        <taxon>Lactobacillaceae</taxon>
        <taxon>Ligilactobacillus</taxon>
    </lineage>
</organism>
<feature type="domain" description="Glycosyltransferase subfamily 4-like N-terminal" evidence="2">
    <location>
        <begin position="14"/>
        <end position="182"/>
    </location>
</feature>
<gene>
    <name evidence="3" type="ORF">H9861_02425</name>
</gene>
<dbReference type="CDD" id="cd03817">
    <property type="entry name" value="GT4_UGDG-like"/>
    <property type="match status" value="1"/>
</dbReference>
<dbReference type="InterPro" id="IPR050194">
    <property type="entry name" value="Glycosyltransferase_grp1"/>
</dbReference>
<dbReference type="SUPFAM" id="SSF53756">
    <property type="entry name" value="UDP-Glycosyltransferase/glycogen phosphorylase"/>
    <property type="match status" value="1"/>
</dbReference>
<comment type="caution">
    <text evidence="3">The sequence shown here is derived from an EMBL/GenBank/DDBJ whole genome shotgun (WGS) entry which is preliminary data.</text>
</comment>
<dbReference type="PANTHER" id="PTHR45947">
    <property type="entry name" value="SULFOQUINOVOSYL TRANSFERASE SQD2"/>
    <property type="match status" value="1"/>
</dbReference>
<dbReference type="GO" id="GO:0016758">
    <property type="term" value="F:hexosyltransferase activity"/>
    <property type="evidence" value="ECO:0007669"/>
    <property type="project" value="TreeGrafter"/>
</dbReference>
<name>A0A9D1UWA2_9LACO</name>
<sequence>MNIGIFTDTYYPQVSGVATSIKTLRTQLERQGHNVYIFTTTDPGVDKNVYERNVFRFTSIPFVSFTDRRIAIRGVHRALHIAQALKLDIIHTQTEFSLGVMGKFVAKKMKIPCVHTYHTMYEDYLHYVAKGKLLKPVHVKQISRSFLQNMSGIIAPSQRVLNTLKGYGVTEPITVIPTGVDLVKFRKPDHTNYRKRYGLSNDTPLLLTLSRLAYEKDIDQLIDAFVKIKEKIPAAQLMICGDGPAREDLENQVKQLHLTDSVIFTGEINNDQVTHYYHMANLFVSTSISESQGLTYNEALASGLKVVTTHSPYTDELLDQPCLGKTFSSLDEFVDDVVEYLKHPQQYENEEVLDEKLTATSAELFGKRVIDFYHHCIAEYQKQIEN</sequence>
<accession>A0A9D1UWA2</accession>
<dbReference type="Proteomes" id="UP000823963">
    <property type="component" value="Unassembled WGS sequence"/>
</dbReference>
<feature type="domain" description="Glycosyl transferase family 1" evidence="1">
    <location>
        <begin position="191"/>
        <end position="318"/>
    </location>
</feature>
<evidence type="ECO:0000259" key="1">
    <source>
        <dbReference type="Pfam" id="PF00534"/>
    </source>
</evidence>
<evidence type="ECO:0000313" key="4">
    <source>
        <dbReference type="Proteomes" id="UP000823963"/>
    </source>
</evidence>
<dbReference type="Gene3D" id="3.40.50.2000">
    <property type="entry name" value="Glycogen Phosphorylase B"/>
    <property type="match status" value="2"/>
</dbReference>
<proteinExistence type="predicted"/>
<dbReference type="PANTHER" id="PTHR45947:SF3">
    <property type="entry name" value="SULFOQUINOVOSYL TRANSFERASE SQD2"/>
    <property type="match status" value="1"/>
</dbReference>